<keyword evidence="6" id="KW-1185">Reference proteome</keyword>
<keyword evidence="3 5" id="KW-0067">ATP-binding</keyword>
<dbReference type="GO" id="GO:0005524">
    <property type="term" value="F:ATP binding"/>
    <property type="evidence" value="ECO:0007669"/>
    <property type="project" value="UniProtKB-KW"/>
</dbReference>
<evidence type="ECO:0000256" key="2">
    <source>
        <dbReference type="ARBA" id="ARBA00022741"/>
    </source>
</evidence>
<protein>
    <submittedName>
        <fullName evidence="5">Peptide/nickel transport system ATP-binding protein</fullName>
    </submittedName>
</protein>
<reference evidence="5 6" key="1">
    <citation type="submission" date="2019-06" db="EMBL/GenBank/DDBJ databases">
        <title>Sequencing the genomes of 1000 actinobacteria strains.</title>
        <authorList>
            <person name="Klenk H.-P."/>
        </authorList>
    </citation>
    <scope>NUCLEOTIDE SEQUENCE [LARGE SCALE GENOMIC DNA]</scope>
    <source>
        <strain evidence="5 6">DSM 21947</strain>
    </source>
</reference>
<dbReference type="Gene3D" id="3.40.50.300">
    <property type="entry name" value="P-loop containing nucleotide triphosphate hydrolases"/>
    <property type="match status" value="1"/>
</dbReference>
<evidence type="ECO:0000256" key="3">
    <source>
        <dbReference type="ARBA" id="ARBA00022840"/>
    </source>
</evidence>
<dbReference type="InterPro" id="IPR003593">
    <property type="entry name" value="AAA+_ATPase"/>
</dbReference>
<dbReference type="RefSeq" id="WP_141990262.1">
    <property type="nucleotide sequence ID" value="NZ_VFRA01000001.1"/>
</dbReference>
<gene>
    <name evidence="5" type="ORF">FB472_1407</name>
</gene>
<accession>A0A8H2PY01</accession>
<dbReference type="SMART" id="SM00382">
    <property type="entry name" value="AAA"/>
    <property type="match status" value="1"/>
</dbReference>
<keyword evidence="1" id="KW-0813">Transport</keyword>
<dbReference type="CDD" id="cd03257">
    <property type="entry name" value="ABC_NikE_OppD_transporters"/>
    <property type="match status" value="1"/>
</dbReference>
<dbReference type="GO" id="GO:0016887">
    <property type="term" value="F:ATP hydrolysis activity"/>
    <property type="evidence" value="ECO:0007669"/>
    <property type="project" value="InterPro"/>
</dbReference>
<dbReference type="AlphaFoldDB" id="A0A8H2PY01"/>
<keyword evidence="2" id="KW-0547">Nucleotide-binding</keyword>
<dbReference type="InterPro" id="IPR017871">
    <property type="entry name" value="ABC_transporter-like_CS"/>
</dbReference>
<dbReference type="Proteomes" id="UP000316560">
    <property type="component" value="Unassembled WGS sequence"/>
</dbReference>
<dbReference type="PANTHER" id="PTHR43776">
    <property type="entry name" value="TRANSPORT ATP-BINDING PROTEIN"/>
    <property type="match status" value="1"/>
</dbReference>
<dbReference type="SUPFAM" id="SSF52540">
    <property type="entry name" value="P-loop containing nucleoside triphosphate hydrolases"/>
    <property type="match status" value="1"/>
</dbReference>
<proteinExistence type="predicted"/>
<dbReference type="InterPro" id="IPR050319">
    <property type="entry name" value="ABC_transp_ATP-bind"/>
</dbReference>
<dbReference type="GO" id="GO:0055085">
    <property type="term" value="P:transmembrane transport"/>
    <property type="evidence" value="ECO:0007669"/>
    <property type="project" value="UniProtKB-ARBA"/>
</dbReference>
<evidence type="ECO:0000256" key="1">
    <source>
        <dbReference type="ARBA" id="ARBA00022448"/>
    </source>
</evidence>
<evidence type="ECO:0000313" key="5">
    <source>
        <dbReference type="EMBL" id="TQO19824.1"/>
    </source>
</evidence>
<name>A0A8H2PY01_9MICO</name>
<dbReference type="OrthoDB" id="8481147at2"/>
<evidence type="ECO:0000259" key="4">
    <source>
        <dbReference type="PROSITE" id="PS50893"/>
    </source>
</evidence>
<organism evidence="5 6">
    <name type="scientific">Rhodoglobus vestalii</name>
    <dbReference type="NCBI Taxonomy" id="193384"/>
    <lineage>
        <taxon>Bacteria</taxon>
        <taxon>Bacillati</taxon>
        <taxon>Actinomycetota</taxon>
        <taxon>Actinomycetes</taxon>
        <taxon>Micrococcales</taxon>
        <taxon>Microbacteriaceae</taxon>
        <taxon>Rhodoglobus</taxon>
    </lineage>
</organism>
<dbReference type="EMBL" id="VFRA01000001">
    <property type="protein sequence ID" value="TQO19824.1"/>
    <property type="molecule type" value="Genomic_DNA"/>
</dbReference>
<dbReference type="InterPro" id="IPR003439">
    <property type="entry name" value="ABC_transporter-like_ATP-bd"/>
</dbReference>
<dbReference type="Pfam" id="PF00005">
    <property type="entry name" value="ABC_tran"/>
    <property type="match status" value="1"/>
</dbReference>
<comment type="caution">
    <text evidence="5">The sequence shown here is derived from an EMBL/GenBank/DDBJ whole genome shotgun (WGS) entry which is preliminary data.</text>
</comment>
<feature type="domain" description="ABC transporter" evidence="4">
    <location>
        <begin position="3"/>
        <end position="250"/>
    </location>
</feature>
<dbReference type="InterPro" id="IPR027417">
    <property type="entry name" value="P-loop_NTPase"/>
</dbReference>
<dbReference type="PROSITE" id="PS50893">
    <property type="entry name" value="ABC_TRANSPORTER_2"/>
    <property type="match status" value="1"/>
</dbReference>
<sequence length="252" mass="27859">MTLSVLNVCKKYPRLRGRSKSEGTIAVVDVSFTLEPGKTIGVIGESGSGKSTLGRMVLNLETPTGGEILLDGVNTKKMDAQRVIDFRKAVQPVFQDPRSGLNWKHSIAHIIAEPLMNARYNRKAIAARSLELLDQVRLTPQVLKRKPRELSGGMLQRIAIARALALNPRYLVCDEILSALDVSIQAGVVNLLLDLQRERDLSMLFISHDLEIVRHMSDDVIVLHGGVVVEQGSAVEIYKHPKAEYTKYLLGS</sequence>
<dbReference type="PROSITE" id="PS00211">
    <property type="entry name" value="ABC_TRANSPORTER_1"/>
    <property type="match status" value="1"/>
</dbReference>
<evidence type="ECO:0000313" key="6">
    <source>
        <dbReference type="Proteomes" id="UP000316560"/>
    </source>
</evidence>